<feature type="transmembrane region" description="Helical" evidence="1">
    <location>
        <begin position="115"/>
        <end position="134"/>
    </location>
</feature>
<feature type="transmembrane region" description="Helical" evidence="1">
    <location>
        <begin position="186"/>
        <end position="205"/>
    </location>
</feature>
<feature type="transmembrane region" description="Helical" evidence="1">
    <location>
        <begin position="211"/>
        <end position="230"/>
    </location>
</feature>
<proteinExistence type="predicted"/>
<dbReference type="InterPro" id="IPR026898">
    <property type="entry name" value="PrsW"/>
</dbReference>
<dbReference type="PANTHER" id="PTHR36844:SF1">
    <property type="entry name" value="PROTEASE PRSW"/>
    <property type="match status" value="1"/>
</dbReference>
<keyword evidence="1" id="KW-1133">Transmembrane helix</keyword>
<evidence type="ECO:0000313" key="3">
    <source>
        <dbReference type="Proteomes" id="UP000231503"/>
    </source>
</evidence>
<feature type="transmembrane region" description="Helical" evidence="1">
    <location>
        <begin position="42"/>
        <end position="64"/>
    </location>
</feature>
<feature type="transmembrane region" description="Helical" evidence="1">
    <location>
        <begin position="70"/>
        <end position="90"/>
    </location>
</feature>
<accession>A0A2H0TCH4</accession>
<dbReference type="GO" id="GO:0008233">
    <property type="term" value="F:peptidase activity"/>
    <property type="evidence" value="ECO:0007669"/>
    <property type="project" value="InterPro"/>
</dbReference>
<organism evidence="2 3">
    <name type="scientific">Candidatus Niyogibacteria bacterium CG10_big_fil_rev_8_21_14_0_10_46_36</name>
    <dbReference type="NCBI Taxonomy" id="1974726"/>
    <lineage>
        <taxon>Bacteria</taxon>
        <taxon>Candidatus Niyogiibacteriota</taxon>
    </lineage>
</organism>
<name>A0A2H0TCH4_9BACT</name>
<reference evidence="3" key="1">
    <citation type="submission" date="2017-09" db="EMBL/GenBank/DDBJ databases">
        <title>Depth-based differentiation of microbial function through sediment-hosted aquifers and enrichment of novel symbionts in the deep terrestrial subsurface.</title>
        <authorList>
            <person name="Probst A.J."/>
            <person name="Ladd B."/>
            <person name="Jarett J.K."/>
            <person name="Geller-Mcgrath D.E."/>
            <person name="Sieber C.M.K."/>
            <person name="Emerson J.B."/>
            <person name="Anantharaman K."/>
            <person name="Thomas B.C."/>
            <person name="Malmstrom R."/>
            <person name="Stieglmeier M."/>
            <person name="Klingl A."/>
            <person name="Woyke T."/>
            <person name="Ryan C.M."/>
            <person name="Banfield J.F."/>
        </authorList>
    </citation>
    <scope>NUCLEOTIDE SEQUENCE [LARGE SCALE GENOMIC DNA]</scope>
</reference>
<evidence type="ECO:0008006" key="4">
    <source>
        <dbReference type="Google" id="ProtNLM"/>
    </source>
</evidence>
<feature type="transmembrane region" description="Helical" evidence="1">
    <location>
        <begin position="6"/>
        <end position="30"/>
    </location>
</feature>
<evidence type="ECO:0000256" key="1">
    <source>
        <dbReference type="SAM" id="Phobius"/>
    </source>
</evidence>
<dbReference type="EMBL" id="PFCO01000009">
    <property type="protein sequence ID" value="PIR69256.1"/>
    <property type="molecule type" value="Genomic_DNA"/>
</dbReference>
<evidence type="ECO:0000313" key="2">
    <source>
        <dbReference type="EMBL" id="PIR69256.1"/>
    </source>
</evidence>
<dbReference type="PANTHER" id="PTHR36844">
    <property type="entry name" value="PROTEASE PRSW"/>
    <property type="match status" value="1"/>
</dbReference>
<gene>
    <name evidence="2" type="ORF">COU47_04130</name>
</gene>
<sequence>MNESLLIISTSALYAFLGSIIPVIIWLWFWLKEDPHPNPRRILIATFLGGALAVPIALIGEILAAKSAEAIGIFNETTFPFMLLFAWAGIEEFTKYKATSIIALHRPGFNEPIDAPIYLITAALGFAAFENTIFLFNAFQEAPVLGLITGQLRFLGATLLHVTASGIVGVSIAYSFFHAESRKRNVFGGLFTATLLHTLFNFFILKQENGNALQVFIGVWIAAIIFMLLLEKVKRIRPPYKFPRMRSS</sequence>
<keyword evidence="1" id="KW-0812">Transmembrane</keyword>
<dbReference type="Pfam" id="PF13367">
    <property type="entry name" value="PrsW-protease"/>
    <property type="match status" value="1"/>
</dbReference>
<comment type="caution">
    <text evidence="2">The sequence shown here is derived from an EMBL/GenBank/DDBJ whole genome shotgun (WGS) entry which is preliminary data.</text>
</comment>
<feature type="transmembrane region" description="Helical" evidence="1">
    <location>
        <begin position="154"/>
        <end position="174"/>
    </location>
</feature>
<keyword evidence="1" id="KW-0472">Membrane</keyword>
<protein>
    <recommendedName>
        <fullName evidence="4">Protease PrsW</fullName>
    </recommendedName>
</protein>
<dbReference type="AlphaFoldDB" id="A0A2H0TCH4"/>
<dbReference type="Proteomes" id="UP000231503">
    <property type="component" value="Unassembled WGS sequence"/>
</dbReference>